<evidence type="ECO:0000256" key="1">
    <source>
        <dbReference type="ARBA" id="ARBA00022692"/>
    </source>
</evidence>
<dbReference type="Pfam" id="PF04588">
    <property type="entry name" value="HIG_1_N"/>
    <property type="match status" value="1"/>
</dbReference>
<dbReference type="Gene3D" id="6.10.140.1320">
    <property type="match status" value="1"/>
</dbReference>
<evidence type="ECO:0000259" key="5">
    <source>
        <dbReference type="PROSITE" id="PS51503"/>
    </source>
</evidence>
<dbReference type="RefSeq" id="WP_274942328.1">
    <property type="nucleotide sequence ID" value="NZ_JANWOI010000001.1"/>
</dbReference>
<feature type="transmembrane region" description="Helical" evidence="4">
    <location>
        <begin position="45"/>
        <end position="63"/>
    </location>
</feature>
<reference evidence="6" key="2">
    <citation type="journal article" date="2023" name="Syst. Appl. Microbiol.">
        <title>Govania unica gen. nov., sp. nov., a rare biosphere bacterium that represents a novel family in the class Alphaproteobacteria.</title>
        <authorList>
            <person name="Vandamme P."/>
            <person name="Peeters C."/>
            <person name="Hettiarachchi A."/>
            <person name="Cnockaert M."/>
            <person name="Carlier A."/>
        </authorList>
    </citation>
    <scope>NUCLEOTIDE SEQUENCE</scope>
    <source>
        <strain evidence="6">LMG 31809</strain>
    </source>
</reference>
<keyword evidence="3 4" id="KW-0472">Membrane</keyword>
<feature type="domain" description="HIG1" evidence="5">
    <location>
        <begin position="1"/>
        <end position="65"/>
    </location>
</feature>
<evidence type="ECO:0000256" key="4">
    <source>
        <dbReference type="SAM" id="Phobius"/>
    </source>
</evidence>
<organism evidence="6 7">
    <name type="scientific">Govanella unica</name>
    <dbReference type="NCBI Taxonomy" id="2975056"/>
    <lineage>
        <taxon>Bacteria</taxon>
        <taxon>Pseudomonadati</taxon>
        <taxon>Pseudomonadota</taxon>
        <taxon>Alphaproteobacteria</taxon>
        <taxon>Emcibacterales</taxon>
        <taxon>Govanellaceae</taxon>
        <taxon>Govanella</taxon>
    </lineage>
</organism>
<reference evidence="6" key="1">
    <citation type="submission" date="2022-08" db="EMBL/GenBank/DDBJ databases">
        <authorList>
            <person name="Vandamme P."/>
            <person name="Hettiarachchi A."/>
            <person name="Peeters C."/>
            <person name="Cnockaert M."/>
            <person name="Carlier A."/>
        </authorList>
    </citation>
    <scope>NUCLEOTIDE SEQUENCE</scope>
    <source>
        <strain evidence="6">LMG 31809</strain>
    </source>
</reference>
<feature type="transmembrane region" description="Helical" evidence="4">
    <location>
        <begin position="6"/>
        <end position="25"/>
    </location>
</feature>
<dbReference type="PROSITE" id="PS51503">
    <property type="entry name" value="HIG1"/>
    <property type="match status" value="1"/>
</dbReference>
<name>A0A9X3TW36_9PROT</name>
<dbReference type="EMBL" id="JANWOI010000001">
    <property type="protein sequence ID" value="MDA5192624.1"/>
    <property type="molecule type" value="Genomic_DNA"/>
</dbReference>
<keyword evidence="1 4" id="KW-0812">Transmembrane</keyword>
<evidence type="ECO:0000256" key="3">
    <source>
        <dbReference type="ARBA" id="ARBA00023136"/>
    </source>
</evidence>
<evidence type="ECO:0000313" key="7">
    <source>
        <dbReference type="Proteomes" id="UP001141619"/>
    </source>
</evidence>
<dbReference type="NCBIfam" id="NF033233">
    <property type="entry name" value="twin_helix"/>
    <property type="match status" value="1"/>
</dbReference>
<comment type="caution">
    <text evidence="6">The sequence shown here is derived from an EMBL/GenBank/DDBJ whole genome shotgun (WGS) entry which is preliminary data.</text>
</comment>
<proteinExistence type="predicted"/>
<gene>
    <name evidence="6" type="ORF">NYP16_01445</name>
</gene>
<keyword evidence="7" id="KW-1185">Reference proteome</keyword>
<dbReference type="Proteomes" id="UP001141619">
    <property type="component" value="Unassembled WGS sequence"/>
</dbReference>
<sequence length="65" mass="7120">MDVLRFLLPFMLVIVLGILVAGIIVMAKGGETSRKYSNKLMQARVLAQFVAVIVIVLLFVLSGRS</sequence>
<accession>A0A9X3TW36</accession>
<dbReference type="AlphaFoldDB" id="A0A9X3TW36"/>
<protein>
    <submittedName>
        <fullName evidence="6">Twin transmembrane helix small protein</fullName>
    </submittedName>
</protein>
<dbReference type="InterPro" id="IPR007667">
    <property type="entry name" value="Hypoxia_induced_domain"/>
</dbReference>
<evidence type="ECO:0000313" key="6">
    <source>
        <dbReference type="EMBL" id="MDA5192624.1"/>
    </source>
</evidence>
<keyword evidence="2 4" id="KW-1133">Transmembrane helix</keyword>
<evidence type="ECO:0000256" key="2">
    <source>
        <dbReference type="ARBA" id="ARBA00022989"/>
    </source>
</evidence>